<protein>
    <recommendedName>
        <fullName evidence="5">Sec-independent protein translocase protein TatC</fullName>
    </recommendedName>
</protein>
<keyword evidence="8" id="KW-1185">Reference proteome</keyword>
<dbReference type="GO" id="GO:0009977">
    <property type="term" value="F:proton motive force dependent protein transmembrane transporter activity"/>
    <property type="evidence" value="ECO:0007669"/>
    <property type="project" value="TreeGrafter"/>
</dbReference>
<keyword evidence="2 5" id="KW-0812">Transmembrane</keyword>
<dbReference type="GO" id="GO:0033281">
    <property type="term" value="C:TAT protein transport complex"/>
    <property type="evidence" value="ECO:0007669"/>
    <property type="project" value="UniProtKB-UniRule"/>
</dbReference>
<evidence type="ECO:0000256" key="2">
    <source>
        <dbReference type="ARBA" id="ARBA00022692"/>
    </source>
</evidence>
<feature type="transmembrane region" description="Helical" evidence="5">
    <location>
        <begin position="228"/>
        <end position="244"/>
    </location>
</feature>
<dbReference type="EMBL" id="CP003345">
    <property type="protein sequence ID" value="AFM05903.1"/>
    <property type="molecule type" value="Genomic_DNA"/>
</dbReference>
<evidence type="ECO:0000256" key="6">
    <source>
        <dbReference type="SAM" id="MobiDB-lite"/>
    </source>
</evidence>
<feature type="transmembrane region" description="Helical" evidence="5">
    <location>
        <begin position="146"/>
        <end position="170"/>
    </location>
</feature>
<feature type="transmembrane region" description="Helical" evidence="5">
    <location>
        <begin position="39"/>
        <end position="61"/>
    </location>
</feature>
<proteinExistence type="inferred from homology"/>
<dbReference type="PRINTS" id="PR01840">
    <property type="entry name" value="TATCFAMILY"/>
</dbReference>
<feature type="transmembrane region" description="Helical" evidence="5">
    <location>
        <begin position="106"/>
        <end position="125"/>
    </location>
</feature>
<dbReference type="Proteomes" id="UP000006054">
    <property type="component" value="Chromosome"/>
</dbReference>
<dbReference type="AlphaFoldDB" id="I4APL8"/>
<comment type="subcellular location">
    <subcellularLocation>
        <location evidence="5">Cell inner membrane</location>
        <topology evidence="5">Multi-pass membrane protein</topology>
    </subcellularLocation>
    <subcellularLocation>
        <location evidence="1">Membrane</location>
        <topology evidence="1">Multi-pass membrane protein</topology>
    </subcellularLocation>
</comment>
<dbReference type="InterPro" id="IPR002033">
    <property type="entry name" value="TatC"/>
</dbReference>
<sequence>MNNSETTVLENKNSSLSSSTNTAKEMGILDHLEELRWHVIRAVLAILVFTAVAFVAKDIVFGKIILGPSKINFLTYQFFCQLSDITCIDSLPFILQNRVMTGQFTMHIAASIAFGFMCAFPYVFWEIWRFVAPALYNDERHVARGATFFVSLLFAIGVFFGYFLITPLSINFLSNYQVDATILNEIDISSYVTTVAMLTLGCGLMFQLPIVVFFLSQVGIVTPELMRAYRKHSIVVILFISALITPPDVISQALIGIPIWILYEISILISASIQKKRNLAIAKAEKLRQVK</sequence>
<evidence type="ECO:0000313" key="8">
    <source>
        <dbReference type="Proteomes" id="UP000006054"/>
    </source>
</evidence>
<dbReference type="PANTHER" id="PTHR30371:SF0">
    <property type="entry name" value="SEC-INDEPENDENT PROTEIN TRANSLOCASE PROTEIN TATC, CHLOROPLASTIC-RELATED"/>
    <property type="match status" value="1"/>
</dbReference>
<feature type="transmembrane region" description="Helical" evidence="5">
    <location>
        <begin position="190"/>
        <end position="216"/>
    </location>
</feature>
<dbReference type="PATRIC" id="fig|880071.3.peg.3591"/>
<organism evidence="7 8">
    <name type="scientific">Bernardetia litoralis (strain ATCC 23117 / DSM 6794 / NBRC 15988 / NCIMB 1366 / Fx l1 / Sio-4)</name>
    <name type="common">Flexibacter litoralis</name>
    <dbReference type="NCBI Taxonomy" id="880071"/>
    <lineage>
        <taxon>Bacteria</taxon>
        <taxon>Pseudomonadati</taxon>
        <taxon>Bacteroidota</taxon>
        <taxon>Cytophagia</taxon>
        <taxon>Cytophagales</taxon>
        <taxon>Bernardetiaceae</taxon>
        <taxon>Bernardetia</taxon>
    </lineage>
</organism>
<keyword evidence="5" id="KW-0653">Protein transport</keyword>
<evidence type="ECO:0000256" key="4">
    <source>
        <dbReference type="ARBA" id="ARBA00023136"/>
    </source>
</evidence>
<evidence type="ECO:0000313" key="7">
    <source>
        <dbReference type="EMBL" id="AFM05903.1"/>
    </source>
</evidence>
<dbReference type="RefSeq" id="WP_014799328.1">
    <property type="nucleotide sequence ID" value="NC_018018.1"/>
</dbReference>
<dbReference type="eggNOG" id="COG0805">
    <property type="taxonomic scope" value="Bacteria"/>
</dbReference>
<feature type="transmembrane region" description="Helical" evidence="5">
    <location>
        <begin position="250"/>
        <end position="273"/>
    </location>
</feature>
<dbReference type="NCBIfam" id="TIGR00945">
    <property type="entry name" value="tatC"/>
    <property type="match status" value="1"/>
</dbReference>
<evidence type="ECO:0000256" key="1">
    <source>
        <dbReference type="ARBA" id="ARBA00004141"/>
    </source>
</evidence>
<comment type="subunit">
    <text evidence="5">Forms a complex with TatA.</text>
</comment>
<keyword evidence="3 5" id="KW-1133">Transmembrane helix</keyword>
<reference evidence="8" key="1">
    <citation type="submission" date="2012-06" db="EMBL/GenBank/DDBJ databases">
        <title>The complete genome of Flexibacter litoralis DSM 6794.</title>
        <authorList>
            <person name="Lucas S."/>
            <person name="Copeland A."/>
            <person name="Lapidus A."/>
            <person name="Glavina del Rio T."/>
            <person name="Dalin E."/>
            <person name="Tice H."/>
            <person name="Bruce D."/>
            <person name="Goodwin L."/>
            <person name="Pitluck S."/>
            <person name="Peters L."/>
            <person name="Ovchinnikova G."/>
            <person name="Lu M."/>
            <person name="Kyrpides N."/>
            <person name="Mavromatis K."/>
            <person name="Ivanova N."/>
            <person name="Brettin T."/>
            <person name="Detter J.C."/>
            <person name="Han C."/>
            <person name="Larimer F."/>
            <person name="Land M."/>
            <person name="Hauser L."/>
            <person name="Markowitz V."/>
            <person name="Cheng J.-F."/>
            <person name="Hugenholtz P."/>
            <person name="Woyke T."/>
            <person name="Wu D."/>
            <person name="Spring S."/>
            <person name="Lang E."/>
            <person name="Kopitz M."/>
            <person name="Brambilla E."/>
            <person name="Klenk H.-P."/>
            <person name="Eisen J.A."/>
        </authorList>
    </citation>
    <scope>NUCLEOTIDE SEQUENCE [LARGE SCALE GENOMIC DNA]</scope>
    <source>
        <strain evidence="8">ATCC 23117 / DSM 6794 / NBRC 15988 / NCIMB 1366 / Sio-4</strain>
    </source>
</reference>
<name>I4APL8_BERLS</name>
<comment type="similarity">
    <text evidence="5">Belongs to the TatC family.</text>
</comment>
<keyword evidence="5" id="KW-0997">Cell inner membrane</keyword>
<dbReference type="GO" id="GO:0043953">
    <property type="term" value="P:protein transport by the Tat complex"/>
    <property type="evidence" value="ECO:0007669"/>
    <property type="project" value="UniProtKB-UniRule"/>
</dbReference>
<dbReference type="KEGG" id="fli:Fleli_3585"/>
<evidence type="ECO:0000256" key="3">
    <source>
        <dbReference type="ARBA" id="ARBA00022989"/>
    </source>
</evidence>
<dbReference type="HAMAP" id="MF_00902">
    <property type="entry name" value="TatC"/>
    <property type="match status" value="1"/>
</dbReference>
<dbReference type="PANTHER" id="PTHR30371">
    <property type="entry name" value="SEC-INDEPENDENT PROTEIN TRANSLOCASE PROTEIN TATC"/>
    <property type="match status" value="1"/>
</dbReference>
<keyword evidence="5" id="KW-0811">Translocation</keyword>
<evidence type="ECO:0000256" key="5">
    <source>
        <dbReference type="HAMAP-Rule" id="MF_00902"/>
    </source>
</evidence>
<keyword evidence="5" id="KW-1003">Cell membrane</keyword>
<feature type="region of interest" description="Disordered" evidence="6">
    <location>
        <begin position="1"/>
        <end position="20"/>
    </location>
</feature>
<dbReference type="Pfam" id="PF00902">
    <property type="entry name" value="TatC"/>
    <property type="match status" value="1"/>
</dbReference>
<feature type="compositionally biased region" description="Polar residues" evidence="6">
    <location>
        <begin position="1"/>
        <end position="13"/>
    </location>
</feature>
<dbReference type="GO" id="GO:0065002">
    <property type="term" value="P:intracellular protein transmembrane transport"/>
    <property type="evidence" value="ECO:0007669"/>
    <property type="project" value="TreeGrafter"/>
</dbReference>
<comment type="function">
    <text evidence="5">Part of the twin-arginine translocation (Tat) system that transports large folded proteins containing a characteristic twin-arginine motif in their signal peptide across membranes.</text>
</comment>
<gene>
    <name evidence="5" type="primary">tatC</name>
    <name evidence="7" type="ordered locus">Fleli_3585</name>
</gene>
<keyword evidence="4 5" id="KW-0472">Membrane</keyword>
<dbReference type="STRING" id="880071.Fleli_3585"/>
<dbReference type="HOGENOM" id="CLU_031942_3_2_10"/>
<keyword evidence="5" id="KW-0813">Transport</keyword>
<accession>I4APL8</accession>